<evidence type="ECO:0000256" key="6">
    <source>
        <dbReference type="ARBA" id="ARBA00025643"/>
    </source>
</evidence>
<evidence type="ECO:0000256" key="5">
    <source>
        <dbReference type="ARBA" id="ARBA00022764"/>
    </source>
</evidence>
<dbReference type="Proteomes" id="UP000006683">
    <property type="component" value="Chromosome"/>
</dbReference>
<dbReference type="PANTHER" id="PTHR36307:SF1">
    <property type="entry name" value="FLAGELLA BASAL BODY P-RING FORMATION PROTEIN FLGA"/>
    <property type="match status" value="1"/>
</dbReference>
<feature type="domain" description="SAF" evidence="8">
    <location>
        <begin position="127"/>
        <end position="189"/>
    </location>
</feature>
<dbReference type="HOGENOM" id="CLU_070510_1_1_6"/>
<dbReference type="Gene3D" id="2.30.30.760">
    <property type="match status" value="1"/>
</dbReference>
<dbReference type="CDD" id="cd11614">
    <property type="entry name" value="SAF_CpaB_FlgA_like"/>
    <property type="match status" value="1"/>
</dbReference>
<dbReference type="SMART" id="SM00858">
    <property type="entry name" value="SAF"/>
    <property type="match status" value="1"/>
</dbReference>
<dbReference type="InterPro" id="IPR017585">
    <property type="entry name" value="SAF_FlgA"/>
</dbReference>
<keyword evidence="9" id="KW-0282">Flagellum</keyword>
<feature type="signal peptide" evidence="7">
    <location>
        <begin position="1"/>
        <end position="31"/>
    </location>
</feature>
<evidence type="ECO:0000256" key="4">
    <source>
        <dbReference type="ARBA" id="ARBA00022729"/>
    </source>
</evidence>
<dbReference type="Pfam" id="PF13144">
    <property type="entry name" value="ChapFlgA"/>
    <property type="match status" value="1"/>
</dbReference>
<evidence type="ECO:0000256" key="7">
    <source>
        <dbReference type="SAM" id="SignalP"/>
    </source>
</evidence>
<dbReference type="InterPro" id="IPR039246">
    <property type="entry name" value="Flagellar_FlgA"/>
</dbReference>
<evidence type="ECO:0000313" key="9">
    <source>
        <dbReference type="EMBL" id="ADN76520.1"/>
    </source>
</evidence>
<name>E1SLF6_FERBD</name>
<dbReference type="GO" id="GO:0042597">
    <property type="term" value="C:periplasmic space"/>
    <property type="evidence" value="ECO:0007669"/>
    <property type="project" value="UniProtKB-SubCell"/>
</dbReference>
<dbReference type="InterPro" id="IPR013974">
    <property type="entry name" value="SAF"/>
</dbReference>
<comment type="similarity">
    <text evidence="2">Belongs to the FlgA family.</text>
</comment>
<feature type="chain" id="PRO_5003151430" description="Flagella basal body P-ring formation protein FlgA" evidence="7">
    <location>
        <begin position="32"/>
        <end position="252"/>
    </location>
</feature>
<keyword evidence="5" id="KW-0574">Periplasm</keyword>
<dbReference type="PANTHER" id="PTHR36307">
    <property type="entry name" value="FLAGELLA BASAL BODY P-RING FORMATION PROTEIN FLGA"/>
    <property type="match status" value="1"/>
</dbReference>
<gene>
    <name evidence="9" type="ordered locus">Fbal_2317</name>
</gene>
<keyword evidence="9" id="KW-0969">Cilium</keyword>
<comment type="subcellular location">
    <subcellularLocation>
        <location evidence="1">Periplasm</location>
    </subcellularLocation>
</comment>
<dbReference type="NCBIfam" id="TIGR03170">
    <property type="entry name" value="flgA_cterm"/>
    <property type="match status" value="1"/>
</dbReference>
<organism evidence="9 10">
    <name type="scientific">Ferrimonas balearica (strain DSM 9799 / CCM 4581 / KCTC 23876 / PAT)</name>
    <dbReference type="NCBI Taxonomy" id="550540"/>
    <lineage>
        <taxon>Bacteria</taxon>
        <taxon>Pseudomonadati</taxon>
        <taxon>Pseudomonadota</taxon>
        <taxon>Gammaproteobacteria</taxon>
        <taxon>Alteromonadales</taxon>
        <taxon>Ferrimonadaceae</taxon>
        <taxon>Ferrimonas</taxon>
    </lineage>
</organism>
<dbReference type="AlphaFoldDB" id="E1SLF6"/>
<dbReference type="STRING" id="550540.Fbal_2317"/>
<dbReference type="EMBL" id="CP002209">
    <property type="protein sequence ID" value="ADN76520.1"/>
    <property type="molecule type" value="Genomic_DNA"/>
</dbReference>
<dbReference type="eggNOG" id="COG1261">
    <property type="taxonomic scope" value="Bacteria"/>
</dbReference>
<keyword evidence="9" id="KW-0966">Cell projection</keyword>
<evidence type="ECO:0000256" key="3">
    <source>
        <dbReference type="ARBA" id="ARBA00014754"/>
    </source>
</evidence>
<accession>E1SLF6</accession>
<evidence type="ECO:0000256" key="2">
    <source>
        <dbReference type="ARBA" id="ARBA00010474"/>
    </source>
</evidence>
<dbReference type="Gene3D" id="3.90.1210.10">
    <property type="entry name" value="Antifreeze-like/N-acetylneuraminic acid synthase C-terminal domain"/>
    <property type="match status" value="1"/>
</dbReference>
<keyword evidence="4 7" id="KW-0732">Signal</keyword>
<comment type="function">
    <text evidence="6">Involved in the assembly process of the P-ring formation. It may associate with FlgF on the rod constituting a structure essential for the P-ring assembly or may act as a modulator protein for the P-ring assembly.</text>
</comment>
<protein>
    <recommendedName>
        <fullName evidence="3">Flagella basal body P-ring formation protein FlgA</fullName>
    </recommendedName>
</protein>
<proteinExistence type="inferred from homology"/>
<evidence type="ECO:0000259" key="8">
    <source>
        <dbReference type="SMART" id="SM00858"/>
    </source>
</evidence>
<keyword evidence="10" id="KW-1185">Reference proteome</keyword>
<reference evidence="9 10" key="1">
    <citation type="journal article" date="2010" name="Stand. Genomic Sci.">
        <title>Complete genome sequence of Ferrimonas balearica type strain (PAT).</title>
        <authorList>
            <person name="Nolan M."/>
            <person name="Sikorski J."/>
            <person name="Davenport K."/>
            <person name="Lucas S."/>
            <person name="Glavina Del Rio T."/>
            <person name="Tice H."/>
            <person name="Cheng J."/>
            <person name="Goodwin L."/>
            <person name="Pitluck S."/>
            <person name="Liolios K."/>
            <person name="Ivanova N."/>
            <person name="Mavromatis K."/>
            <person name="Ovchinnikova G."/>
            <person name="Pati A."/>
            <person name="Chen A."/>
            <person name="Palaniappan K."/>
            <person name="Land M."/>
            <person name="Hauser L."/>
            <person name="Chang Y."/>
            <person name="Jeffries C."/>
            <person name="Tapia R."/>
            <person name="Brettin T."/>
            <person name="Detter J."/>
            <person name="Han C."/>
            <person name="Yasawong M."/>
            <person name="Rohde M."/>
            <person name="Tindall B."/>
            <person name="Goker M."/>
            <person name="Woyke T."/>
            <person name="Bristow J."/>
            <person name="Eisen J."/>
            <person name="Markowitz V."/>
            <person name="Hugenholtz P."/>
            <person name="Kyrpides N."/>
            <person name="Klenk H."/>
            <person name="Lapidus A."/>
        </authorList>
    </citation>
    <scope>NUCLEOTIDE SEQUENCE [LARGE SCALE GENOMIC DNA]</scope>
    <source>
        <strain evidence="10">DSM 9799 / CCM 4581 / KCTC 23876 / PAT</strain>
    </source>
</reference>
<dbReference type="KEGG" id="fbl:Fbal_2317"/>
<dbReference type="OrthoDB" id="5729023at2"/>
<dbReference type="GO" id="GO:0044780">
    <property type="term" value="P:bacterial-type flagellum assembly"/>
    <property type="evidence" value="ECO:0007669"/>
    <property type="project" value="InterPro"/>
</dbReference>
<sequence>MTYRNPSAKTGIRLSAWFPLFWLLFPPFLQADDNASASAERQVRLAMEAKLNRELSDWSQRHGLALHQRQVRVDGTAGLASQPPCPTPLRVDPPADQALPLGRIQRQVSCPAEGWRYYIRARVSAVAELPVARHRLGRGHTIQASDLTLAKRELGVTSQDWVFARDALVGQSVRRAIRADKPIRHSQVTAPNWVSLGQEVLIEAAGGGFSAVMKGVALDAGSEGQPVRVRNLSSGQVITAYPVAPGKVQTRF</sequence>
<evidence type="ECO:0000313" key="10">
    <source>
        <dbReference type="Proteomes" id="UP000006683"/>
    </source>
</evidence>
<evidence type="ECO:0000256" key="1">
    <source>
        <dbReference type="ARBA" id="ARBA00004418"/>
    </source>
</evidence>